<evidence type="ECO:0000256" key="3">
    <source>
        <dbReference type="ARBA" id="ARBA00023163"/>
    </source>
</evidence>
<name>A0A212K570_9BACT</name>
<dbReference type="SUPFAM" id="SSF51215">
    <property type="entry name" value="Regulatory protein AraC"/>
    <property type="match status" value="1"/>
</dbReference>
<evidence type="ECO:0000259" key="4">
    <source>
        <dbReference type="PROSITE" id="PS01124"/>
    </source>
</evidence>
<keyword evidence="2" id="KW-0238">DNA-binding</keyword>
<dbReference type="InterPro" id="IPR018062">
    <property type="entry name" value="HTH_AraC-typ_CS"/>
</dbReference>
<dbReference type="Gene3D" id="2.60.120.10">
    <property type="entry name" value="Jelly Rolls"/>
    <property type="match status" value="1"/>
</dbReference>
<keyword evidence="3" id="KW-0804">Transcription</keyword>
<evidence type="ECO:0000256" key="1">
    <source>
        <dbReference type="ARBA" id="ARBA00023015"/>
    </source>
</evidence>
<dbReference type="Gene3D" id="1.10.10.60">
    <property type="entry name" value="Homeodomain-like"/>
    <property type="match status" value="2"/>
</dbReference>
<dbReference type="PROSITE" id="PS00041">
    <property type="entry name" value="HTH_ARAC_FAMILY_1"/>
    <property type="match status" value="1"/>
</dbReference>
<gene>
    <name evidence="5" type="ORF">KL86DYS1_31495</name>
</gene>
<evidence type="ECO:0000313" key="5">
    <source>
        <dbReference type="EMBL" id="SBW06851.1"/>
    </source>
</evidence>
<dbReference type="SUPFAM" id="SSF46689">
    <property type="entry name" value="Homeodomain-like"/>
    <property type="match status" value="2"/>
</dbReference>
<dbReference type="PROSITE" id="PS01124">
    <property type="entry name" value="HTH_ARAC_FAMILY_2"/>
    <property type="match status" value="1"/>
</dbReference>
<reference evidence="5" key="1">
    <citation type="submission" date="2016-04" db="EMBL/GenBank/DDBJ databases">
        <authorList>
            <person name="Evans L.H."/>
            <person name="Alamgir A."/>
            <person name="Owens N."/>
            <person name="Weber N.D."/>
            <person name="Virtaneva K."/>
            <person name="Barbian K."/>
            <person name="Babar A."/>
            <person name="Rosenke K."/>
        </authorList>
    </citation>
    <scope>NUCLEOTIDE SEQUENCE</scope>
    <source>
        <strain evidence="5">86-1</strain>
    </source>
</reference>
<accession>A0A212K570</accession>
<dbReference type="InterPro" id="IPR020449">
    <property type="entry name" value="Tscrpt_reg_AraC-type_HTH"/>
</dbReference>
<dbReference type="InterPro" id="IPR009057">
    <property type="entry name" value="Homeodomain-like_sf"/>
</dbReference>
<dbReference type="InterPro" id="IPR037923">
    <property type="entry name" value="HTH-like"/>
</dbReference>
<proteinExistence type="predicted"/>
<dbReference type="PANTHER" id="PTHR43280:SF27">
    <property type="entry name" value="TRANSCRIPTIONAL REGULATOR MTLR"/>
    <property type="match status" value="1"/>
</dbReference>
<dbReference type="PRINTS" id="PR00032">
    <property type="entry name" value="HTHARAC"/>
</dbReference>
<dbReference type="GO" id="GO:0003700">
    <property type="term" value="F:DNA-binding transcription factor activity"/>
    <property type="evidence" value="ECO:0007669"/>
    <property type="project" value="InterPro"/>
</dbReference>
<sequence>MFDIIKETTPLQSEDLFALFRYGQAKFDYPLHIHSEFEINMVCNTSGKRVIGDSIEPFGELDVILVGPNLPHLWKAPTTEATTVITIYFHDLIVNSFLLNKKMFTPIKEMLMRSNRGLDFSYETKARIKDRLFLLSQSHGFNTGLDFFSILYELATSPGQRTLASPSYDVNSIKVESKSRRISDICKYIEDNYKENISMKDIAKRINMSESAFSHFFKKRTSRSFVEYVNEVRIGKATKMLMETTHSVSEISYLCGFNNLSNFNKMFKKITQQTPTEYRISLHQMIKRNF</sequence>
<dbReference type="InterPro" id="IPR014710">
    <property type="entry name" value="RmlC-like_jellyroll"/>
</dbReference>
<dbReference type="GO" id="GO:0043565">
    <property type="term" value="F:sequence-specific DNA binding"/>
    <property type="evidence" value="ECO:0007669"/>
    <property type="project" value="InterPro"/>
</dbReference>
<dbReference type="SMART" id="SM00342">
    <property type="entry name" value="HTH_ARAC"/>
    <property type="match status" value="1"/>
</dbReference>
<dbReference type="Pfam" id="PF12833">
    <property type="entry name" value="HTH_18"/>
    <property type="match status" value="1"/>
</dbReference>
<protein>
    <recommendedName>
        <fullName evidence="4">HTH araC/xylS-type domain-containing protein</fullName>
    </recommendedName>
</protein>
<dbReference type="InterPro" id="IPR018060">
    <property type="entry name" value="HTH_AraC"/>
</dbReference>
<keyword evidence="1" id="KW-0805">Transcription regulation</keyword>
<organism evidence="5">
    <name type="scientific">uncultured Dysgonomonas sp</name>
    <dbReference type="NCBI Taxonomy" id="206096"/>
    <lineage>
        <taxon>Bacteria</taxon>
        <taxon>Pseudomonadati</taxon>
        <taxon>Bacteroidota</taxon>
        <taxon>Bacteroidia</taxon>
        <taxon>Bacteroidales</taxon>
        <taxon>Dysgonomonadaceae</taxon>
        <taxon>Dysgonomonas</taxon>
        <taxon>environmental samples</taxon>
    </lineage>
</organism>
<dbReference type="EMBL" id="FLUM01000003">
    <property type="protein sequence ID" value="SBW06851.1"/>
    <property type="molecule type" value="Genomic_DNA"/>
</dbReference>
<feature type="domain" description="HTH araC/xylS-type" evidence="4">
    <location>
        <begin position="183"/>
        <end position="281"/>
    </location>
</feature>
<dbReference type="RefSeq" id="WP_296944362.1">
    <property type="nucleotide sequence ID" value="NZ_LT599032.1"/>
</dbReference>
<dbReference type="AlphaFoldDB" id="A0A212K570"/>
<evidence type="ECO:0000256" key="2">
    <source>
        <dbReference type="ARBA" id="ARBA00023125"/>
    </source>
</evidence>
<dbReference type="PANTHER" id="PTHR43280">
    <property type="entry name" value="ARAC-FAMILY TRANSCRIPTIONAL REGULATOR"/>
    <property type="match status" value="1"/>
</dbReference>